<dbReference type="Proteomes" id="UP000469949">
    <property type="component" value="Unassembled WGS sequence"/>
</dbReference>
<name>A0A514KUK8_9HYPH</name>
<dbReference type="AlphaFoldDB" id="A0A514KUK8"/>
<evidence type="ECO:0000313" key="1">
    <source>
        <dbReference type="EMBL" id="KAB7782312.1"/>
    </source>
</evidence>
<reference evidence="1 2" key="1">
    <citation type="submission" date="2019-10" db="EMBL/GenBank/DDBJ databases">
        <title>Draft Genome Sequence of the Caffeine Degrading Methylotroph Methylorubrum populi PINKEL.</title>
        <authorList>
            <person name="Dawson S.C."/>
            <person name="Zhang X."/>
            <person name="Wright M.E."/>
            <person name="Sharma G."/>
            <person name="Langner J.T."/>
            <person name="Ditty J.L."/>
            <person name="Subuyuj G.A."/>
        </authorList>
    </citation>
    <scope>NUCLEOTIDE SEQUENCE [LARGE SCALE GENOMIC DNA]</scope>
    <source>
        <strain evidence="1 2">Pinkel</strain>
    </source>
</reference>
<accession>A0A514KUK8</accession>
<dbReference type="EMBL" id="WEKV01000020">
    <property type="protein sequence ID" value="KAB7782312.1"/>
    <property type="molecule type" value="Genomic_DNA"/>
</dbReference>
<dbReference type="RefSeq" id="WP_141954311.1">
    <property type="nucleotide sequence ID" value="NZ_CP039546.1"/>
</dbReference>
<sequence length="128" mass="13668">MIVRTAGATDPSQADLLALGERIWLATEMACDPIWDLHPDRLGVQMPLQTVGGILATTRGRFEPQAQMAALRIAAGLGDETVLRLTERLIQARGARSVLGAPRSVFLRSLVTLAARSDGPENAVSIPV</sequence>
<comment type="caution">
    <text evidence="1">The sequence shown here is derived from an EMBL/GenBank/DDBJ whole genome shotgun (WGS) entry which is preliminary data.</text>
</comment>
<protein>
    <submittedName>
        <fullName evidence="1">Uncharacterized protein</fullName>
    </submittedName>
</protein>
<gene>
    <name evidence="1" type="ORF">F8B43_5067</name>
</gene>
<evidence type="ECO:0000313" key="2">
    <source>
        <dbReference type="Proteomes" id="UP000469949"/>
    </source>
</evidence>
<proteinExistence type="predicted"/>
<organism evidence="1 2">
    <name type="scientific">Methylorubrum populi</name>
    <dbReference type="NCBI Taxonomy" id="223967"/>
    <lineage>
        <taxon>Bacteria</taxon>
        <taxon>Pseudomonadati</taxon>
        <taxon>Pseudomonadota</taxon>
        <taxon>Alphaproteobacteria</taxon>
        <taxon>Hyphomicrobiales</taxon>
        <taxon>Methylobacteriaceae</taxon>
        <taxon>Methylorubrum</taxon>
    </lineage>
</organism>